<evidence type="ECO:0000313" key="2">
    <source>
        <dbReference type="Proteomes" id="UP000237105"/>
    </source>
</evidence>
<protein>
    <submittedName>
        <fullName evidence="1">Uncharacterized protein</fullName>
    </submittedName>
</protein>
<dbReference type="EMBL" id="JXTB01001231">
    <property type="protein sequence ID" value="PON31231.1"/>
    <property type="molecule type" value="Genomic_DNA"/>
</dbReference>
<sequence length="99" mass="11771">GHTVLVLERYYEAFKWSNSTRVVPLRFLSEETYTKEKLVPVRATSCDLWFKFEENYNVEMEIIELIRPPQPDNHPPYEYRPSLVKPEGMILGVRPEENN</sequence>
<name>A0A2P5A3W0_PARAD</name>
<proteinExistence type="predicted"/>
<feature type="non-terminal residue" evidence="1">
    <location>
        <position position="1"/>
    </location>
</feature>
<reference evidence="2" key="1">
    <citation type="submission" date="2016-06" db="EMBL/GenBank/DDBJ databases">
        <title>Parallel loss of symbiosis genes in relatives of nitrogen-fixing non-legume Parasponia.</title>
        <authorList>
            <person name="Van Velzen R."/>
            <person name="Holmer R."/>
            <person name="Bu F."/>
            <person name="Rutten L."/>
            <person name="Van Zeijl A."/>
            <person name="Liu W."/>
            <person name="Santuari L."/>
            <person name="Cao Q."/>
            <person name="Sharma T."/>
            <person name="Shen D."/>
            <person name="Roswanjaya Y."/>
            <person name="Wardhani T."/>
            <person name="Kalhor M.S."/>
            <person name="Jansen J."/>
            <person name="Van den Hoogen J."/>
            <person name="Gungor B."/>
            <person name="Hartog M."/>
            <person name="Hontelez J."/>
            <person name="Verver J."/>
            <person name="Yang W.-C."/>
            <person name="Schijlen E."/>
            <person name="Repin R."/>
            <person name="Schilthuizen M."/>
            <person name="Schranz E."/>
            <person name="Heidstra R."/>
            <person name="Miyata K."/>
            <person name="Fedorova E."/>
            <person name="Kohlen W."/>
            <person name="Bisseling T."/>
            <person name="Smit S."/>
            <person name="Geurts R."/>
        </authorList>
    </citation>
    <scope>NUCLEOTIDE SEQUENCE [LARGE SCALE GENOMIC DNA]</scope>
    <source>
        <strain evidence="2">cv. WU1-14</strain>
    </source>
</reference>
<comment type="caution">
    <text evidence="1">The sequence shown here is derived from an EMBL/GenBank/DDBJ whole genome shotgun (WGS) entry which is preliminary data.</text>
</comment>
<accession>A0A2P5A3W0</accession>
<organism evidence="1 2">
    <name type="scientific">Parasponia andersonii</name>
    <name type="common">Sponia andersonii</name>
    <dbReference type="NCBI Taxonomy" id="3476"/>
    <lineage>
        <taxon>Eukaryota</taxon>
        <taxon>Viridiplantae</taxon>
        <taxon>Streptophyta</taxon>
        <taxon>Embryophyta</taxon>
        <taxon>Tracheophyta</taxon>
        <taxon>Spermatophyta</taxon>
        <taxon>Magnoliopsida</taxon>
        <taxon>eudicotyledons</taxon>
        <taxon>Gunneridae</taxon>
        <taxon>Pentapetalae</taxon>
        <taxon>rosids</taxon>
        <taxon>fabids</taxon>
        <taxon>Rosales</taxon>
        <taxon>Cannabaceae</taxon>
        <taxon>Parasponia</taxon>
    </lineage>
</organism>
<dbReference type="OrthoDB" id="906973at2759"/>
<gene>
    <name evidence="1" type="ORF">PanWU01x14_371410</name>
</gene>
<keyword evidence="2" id="KW-1185">Reference proteome</keyword>
<dbReference type="Proteomes" id="UP000237105">
    <property type="component" value="Unassembled WGS sequence"/>
</dbReference>
<dbReference type="AlphaFoldDB" id="A0A2P5A3W0"/>
<evidence type="ECO:0000313" key="1">
    <source>
        <dbReference type="EMBL" id="PON31231.1"/>
    </source>
</evidence>